<feature type="compositionally biased region" description="Basic and acidic residues" evidence="2">
    <location>
        <begin position="793"/>
        <end position="804"/>
    </location>
</feature>
<feature type="compositionally biased region" description="Basic and acidic residues" evidence="2">
    <location>
        <begin position="132"/>
        <end position="148"/>
    </location>
</feature>
<sequence>MFKFNFRREKDNDFKHIAHGLVPAASVAPKAAVPRTPPPRSPHPSPERPRSALAAAILTSSLTGQTWALPPLRPRSYSQSGRSESFISEPNVSPELFNRDRWSEDLSSRPRLSSPDHSEEELEDNEEEEESEKEREEHLYQTVAREENCSITDPIYSVPLKPKACAPQLIQMSSRRAPSPDFSDLPEETGVHCPGESCESAENKASARKSPARRGDVPSEPPIVTPDQPRLAKSPKHPNQPSPKLSKACEEVQREAAWGVPVRDTRMLDDQKLLEERLHRLEQEISQSRASSNPRSSAGRVDELPKTYRGTERGGRGGQAELLNLRRQAQELVDENDALKMTVHRLNVELSRYQTLFRPLSKQESSRISGLPKTGSPPPWLLDMKYLSPLVLAYEDRINEKDALLQTTEEEVKRLRVHVEDVIKENEKLHVEIAKIEGVSKKNCHQLQEQALLVLQENQVLIDQLEAQHVKAKASHSRHHSEVTKVSKQLMLLEAERQRLQEDLEESRRELQKHVREVQVLQSRLKDAVTWDEHCSMDSKLRRQLEQQEIRNRSETDDLHLRLSSLQEENRRLALDKANLSADKMRLEAEQDLTKQANRKAERRVSVLKREKEECVLKEEKTRHYMGAVLSVAGHISLQRDQLLQMTSVLQQEKQGFVSRILNGTIRFGKLQEEVKVYRSQATTRLAGLEEAAEGRTASYQREILHLQRLLTERQEAEERLLQSKREVEEDLEVLWQAATRENQQMRGTLTADLHGRVSPDRPPQAAEAPTISAGPLVFTSHQSPGLLRRSGSKCDSDHQDNSLEERHKHGLDFYC</sequence>
<evidence type="ECO:0000313" key="4">
    <source>
        <dbReference type="Proteomes" id="UP000007635"/>
    </source>
</evidence>
<reference evidence="3" key="2">
    <citation type="submission" date="2025-08" db="UniProtKB">
        <authorList>
            <consortium name="Ensembl"/>
        </authorList>
    </citation>
    <scope>IDENTIFICATION</scope>
</reference>
<feature type="compositionally biased region" description="Basic and acidic residues" evidence="2">
    <location>
        <begin position="300"/>
        <end position="315"/>
    </location>
</feature>
<dbReference type="GO" id="GO:0007268">
    <property type="term" value="P:chemical synaptic transmission"/>
    <property type="evidence" value="ECO:0007669"/>
    <property type="project" value="InterPro"/>
</dbReference>
<dbReference type="STRING" id="69293.ENSGACP00000019627"/>
<feature type="compositionally biased region" description="Pro residues" evidence="2">
    <location>
        <begin position="35"/>
        <end position="44"/>
    </location>
</feature>
<dbReference type="GO" id="GO:0045202">
    <property type="term" value="C:synapse"/>
    <property type="evidence" value="ECO:0007669"/>
    <property type="project" value="GOC"/>
</dbReference>
<dbReference type="GO" id="GO:0097539">
    <property type="term" value="C:ciliary transition fiber"/>
    <property type="evidence" value="ECO:0007669"/>
    <property type="project" value="TreeGrafter"/>
</dbReference>
<feature type="region of interest" description="Disordered" evidence="2">
    <location>
        <begin position="169"/>
        <end position="250"/>
    </location>
</feature>
<name>G3PPU2_GASAC</name>
<feature type="region of interest" description="Disordered" evidence="2">
    <location>
        <begin position="64"/>
        <end position="157"/>
    </location>
</feature>
<dbReference type="OMA" id="ENQQMRE"/>
<accession>G3PPU2</accession>
<dbReference type="GO" id="GO:0060271">
    <property type="term" value="P:cilium assembly"/>
    <property type="evidence" value="ECO:0007669"/>
    <property type="project" value="InterPro"/>
</dbReference>
<feature type="region of interest" description="Disordered" evidence="2">
    <location>
        <begin position="760"/>
        <end position="804"/>
    </location>
</feature>
<evidence type="ECO:0000313" key="3">
    <source>
        <dbReference type="Ensembl" id="ENSGACP00000019627.3"/>
    </source>
</evidence>
<protein>
    <submittedName>
        <fullName evidence="3">Centrosomal protein 89</fullName>
    </submittedName>
</protein>
<feature type="compositionally biased region" description="Low complexity" evidence="2">
    <location>
        <begin position="25"/>
        <end position="34"/>
    </location>
</feature>
<feature type="coiled-coil region" evidence="1">
    <location>
        <begin position="391"/>
        <end position="425"/>
    </location>
</feature>
<reference evidence="3 4" key="1">
    <citation type="journal article" date="2021" name="G3 (Bethesda)">
        <title>Improved contiguity of the threespine stickleback genome using long-read sequencing.</title>
        <authorList>
            <person name="Nath S."/>
            <person name="Shaw D.E."/>
            <person name="White M.A."/>
        </authorList>
    </citation>
    <scope>NUCLEOTIDE SEQUENCE [LARGE SCALE GENOMIC DNA]</scope>
    <source>
        <strain evidence="3 4">Lake Benthic</strain>
    </source>
</reference>
<feature type="compositionally biased region" description="Basic and acidic residues" evidence="2">
    <location>
        <begin position="97"/>
        <end position="108"/>
    </location>
</feature>
<dbReference type="GO" id="GO:0005814">
    <property type="term" value="C:centriole"/>
    <property type="evidence" value="ECO:0007669"/>
    <property type="project" value="InterPro"/>
</dbReference>
<dbReference type="GO" id="GO:0007005">
    <property type="term" value="P:mitochondrion organization"/>
    <property type="evidence" value="ECO:0007669"/>
    <property type="project" value="InterPro"/>
</dbReference>
<feature type="coiled-coil region" evidence="1">
    <location>
        <begin position="322"/>
        <end position="349"/>
    </location>
</feature>
<feature type="region of interest" description="Disordered" evidence="2">
    <location>
        <begin position="284"/>
        <end position="319"/>
    </location>
</feature>
<dbReference type="InParanoid" id="G3PPU2"/>
<dbReference type="Ensembl" id="ENSGACT00000019665.3">
    <property type="protein sequence ID" value="ENSGACP00000019627.3"/>
    <property type="gene ID" value="ENSGACG00000014864.3"/>
</dbReference>
<feature type="coiled-coil region" evidence="1">
    <location>
        <begin position="483"/>
        <end position="524"/>
    </location>
</feature>
<evidence type="ECO:0000256" key="2">
    <source>
        <dbReference type="SAM" id="MobiDB-lite"/>
    </source>
</evidence>
<feature type="region of interest" description="Disordered" evidence="2">
    <location>
        <begin position="25"/>
        <end position="52"/>
    </location>
</feature>
<dbReference type="PANTHER" id="PTHR36170">
    <property type="entry name" value="CENTROSOMAL PROTEIN OF 89 KDA"/>
    <property type="match status" value="1"/>
</dbReference>
<keyword evidence="4" id="KW-1185">Reference proteome</keyword>
<feature type="compositionally biased region" description="Low complexity" evidence="2">
    <location>
        <begin position="284"/>
        <end position="298"/>
    </location>
</feature>
<organism evidence="3 4">
    <name type="scientific">Gasterosteus aculeatus aculeatus</name>
    <name type="common">three-spined stickleback</name>
    <dbReference type="NCBI Taxonomy" id="481459"/>
    <lineage>
        <taxon>Eukaryota</taxon>
        <taxon>Metazoa</taxon>
        <taxon>Chordata</taxon>
        <taxon>Craniata</taxon>
        <taxon>Vertebrata</taxon>
        <taxon>Euteleostomi</taxon>
        <taxon>Actinopterygii</taxon>
        <taxon>Neopterygii</taxon>
        <taxon>Teleostei</taxon>
        <taxon>Neoteleostei</taxon>
        <taxon>Acanthomorphata</taxon>
        <taxon>Eupercaria</taxon>
        <taxon>Perciformes</taxon>
        <taxon>Cottioidei</taxon>
        <taxon>Gasterosteales</taxon>
        <taxon>Gasterosteidae</taxon>
        <taxon>Gasterosteus</taxon>
    </lineage>
</organism>
<dbReference type="InterPro" id="IPR033545">
    <property type="entry name" value="CEP89"/>
</dbReference>
<dbReference type="Proteomes" id="UP000007635">
    <property type="component" value="Chromosome II"/>
</dbReference>
<dbReference type="PANTHER" id="PTHR36170:SF1">
    <property type="entry name" value="CENTROSOMAL PROTEIN OF 89 KDA"/>
    <property type="match status" value="1"/>
</dbReference>
<feature type="compositionally biased region" description="Acidic residues" evidence="2">
    <location>
        <begin position="118"/>
        <end position="131"/>
    </location>
</feature>
<keyword evidence="1" id="KW-0175">Coiled coil</keyword>
<dbReference type="FunCoup" id="G3PPU2">
    <property type="interactions" value="1284"/>
</dbReference>
<proteinExistence type="predicted"/>
<feature type="coiled-coil region" evidence="1">
    <location>
        <begin position="700"/>
        <end position="734"/>
    </location>
</feature>
<feature type="coiled-coil region" evidence="1">
    <location>
        <begin position="563"/>
        <end position="618"/>
    </location>
</feature>
<dbReference type="GeneTree" id="ENSGT00940000166619"/>
<reference evidence="3" key="3">
    <citation type="submission" date="2025-09" db="UniProtKB">
        <authorList>
            <consortium name="Ensembl"/>
        </authorList>
    </citation>
    <scope>IDENTIFICATION</scope>
</reference>
<dbReference type="AlphaFoldDB" id="G3PPU2"/>
<evidence type="ECO:0000256" key="1">
    <source>
        <dbReference type="SAM" id="Coils"/>
    </source>
</evidence>
<feature type="compositionally biased region" description="Polar residues" evidence="2">
    <location>
        <begin position="76"/>
        <end position="91"/>
    </location>
</feature>
<dbReference type="eggNOG" id="ENOG502QWK8">
    <property type="taxonomic scope" value="Eukaryota"/>
</dbReference>
<dbReference type="Bgee" id="ENSGACG00000014864">
    <property type="expression patterns" value="Expressed in testis and 1 other cell type or tissue"/>
</dbReference>